<evidence type="ECO:0000256" key="10">
    <source>
        <dbReference type="ARBA" id="ARBA00073141"/>
    </source>
</evidence>
<dbReference type="PROSITE" id="PS50097">
    <property type="entry name" value="BTB"/>
    <property type="match status" value="1"/>
</dbReference>
<dbReference type="InterPro" id="IPR011333">
    <property type="entry name" value="SKP1/BTB/POZ_sf"/>
</dbReference>
<dbReference type="Proteomes" id="UP000504617">
    <property type="component" value="Unplaced"/>
</dbReference>
<dbReference type="PANTHER" id="PTHR15859:SF5">
    <property type="entry name" value="SH3KBP1-BINDING PROTEIN 1"/>
    <property type="match status" value="1"/>
</dbReference>
<evidence type="ECO:0000256" key="2">
    <source>
        <dbReference type="ARBA" id="ARBA00009572"/>
    </source>
</evidence>
<name>A0A6I9XM68_9SAUR</name>
<sequence>MAASGGPAPGGAELVRLNVGGRRFCTSRKTLCWAPDSFFSSLLSGRISSLRDETGAIFIDRDPDLFGPVLHFLRCKELDLRGSDVSLLLHEAQFYGITPLIRRLQLHKELERSSCGSVLFEGYLPPPSVFPAKRWNRHSITGGQLAARPGNPLVRRSNTMPPNLGIGGRVEERSPAAGATNDPGVVRLICGHHNWIALAYVHFLICYKMKETSGWQLAFCSPRLDWVIERVALNARVLGGSLGDSDKMVAAASCSEILLWALQPDGNGTEIGVFSLGVPLEGLFFVGSQLIATSHTGKIGVWNAVTKHWQTQDVAPINSHDAAGSFLLLGCHNGSIHYVDVQKFPLRMKDNDLLVTELYHDPAEDAVTALSVHLTPKSSHSGNWIEIAYGTSSGMVRVIVQHPETVGSGPQLFQTFAVHRSPVTKVMLSEKHLISVCADSHVRTWTVTRFRGMISTQPGSTPLASFKILALDSADGQGGCNAGTDIGPFGERDDQQVFLQKVVPDASKLYVRLSSTGKRICQVCSVDGSSITAFLVQECEGSSRIGSRPRRYLFTGHSNGSLQMWDLTTAMEMGDQPPDCGGLSEEELLSELGQCDLALTHTLETSPTGSFTLSSTSGLSCPQNRDVGRTCEKPSKASPARLDFQRGDGHRPQPGESFLDRPSEGQRTSHSRGGLSASLLSQRLPSPHPGPLEPTLPLAPPRVPLSETSF</sequence>
<dbReference type="SUPFAM" id="SSF54695">
    <property type="entry name" value="POZ domain"/>
    <property type="match status" value="1"/>
</dbReference>
<dbReference type="GO" id="GO:0045742">
    <property type="term" value="P:positive regulation of epidermal growth factor receptor signaling pathway"/>
    <property type="evidence" value="ECO:0007669"/>
    <property type="project" value="TreeGrafter"/>
</dbReference>
<keyword evidence="6" id="KW-0677">Repeat</keyword>
<feature type="compositionally biased region" description="Pro residues" evidence="11">
    <location>
        <begin position="686"/>
        <end position="703"/>
    </location>
</feature>
<evidence type="ECO:0000256" key="7">
    <source>
        <dbReference type="ARBA" id="ARBA00023136"/>
    </source>
</evidence>
<comment type="function">
    <text evidence="8">Accessory subunit of potassium/sodium hyperpolarization-activated cyclic nucleotide-gated channel 3 (HCN3) up-regulating its cell-surface expression and current density without affecting its voltage dependence and kinetics.</text>
</comment>
<feature type="domain" description="BTB" evidence="12">
    <location>
        <begin position="13"/>
        <end position="82"/>
    </location>
</feature>
<comment type="subcellular location">
    <subcellularLocation>
        <location evidence="1">Cell membrane</location>
    </subcellularLocation>
</comment>
<dbReference type="InterPro" id="IPR047876">
    <property type="entry name" value="SHKBP1/KCTD3"/>
</dbReference>
<dbReference type="PANTHER" id="PTHR15859">
    <property type="entry name" value="SETA BINDING PROTEIN 1"/>
    <property type="match status" value="1"/>
</dbReference>
<feature type="compositionally biased region" description="Basic and acidic residues" evidence="11">
    <location>
        <begin position="643"/>
        <end position="664"/>
    </location>
</feature>
<evidence type="ECO:0000256" key="9">
    <source>
        <dbReference type="ARBA" id="ARBA00065501"/>
    </source>
</evidence>
<comment type="similarity">
    <text evidence="2">Belongs to the KCTD3 family.</text>
</comment>
<dbReference type="GO" id="GO:0051260">
    <property type="term" value="P:protein homooligomerization"/>
    <property type="evidence" value="ECO:0007669"/>
    <property type="project" value="InterPro"/>
</dbReference>
<dbReference type="GO" id="GO:0005886">
    <property type="term" value="C:plasma membrane"/>
    <property type="evidence" value="ECO:0007669"/>
    <property type="project" value="UniProtKB-SubCell"/>
</dbReference>
<evidence type="ECO:0000256" key="4">
    <source>
        <dbReference type="ARBA" id="ARBA00022553"/>
    </source>
</evidence>
<dbReference type="AlphaFoldDB" id="A0A6I9XM68"/>
<evidence type="ECO:0000256" key="6">
    <source>
        <dbReference type="ARBA" id="ARBA00022737"/>
    </source>
</evidence>
<dbReference type="OrthoDB" id="6077599at2759"/>
<dbReference type="FunFam" id="3.30.710.10:FF:000038">
    <property type="entry name" value="BTB/POZ domain-containing protein KCTD3 isoform X1"/>
    <property type="match status" value="1"/>
</dbReference>
<evidence type="ECO:0000256" key="11">
    <source>
        <dbReference type="SAM" id="MobiDB-lite"/>
    </source>
</evidence>
<dbReference type="Pfam" id="PF02214">
    <property type="entry name" value="BTB_2"/>
    <property type="match status" value="1"/>
</dbReference>
<feature type="compositionally biased region" description="Low complexity" evidence="11">
    <location>
        <begin position="607"/>
        <end position="620"/>
    </location>
</feature>
<dbReference type="FunFam" id="2.130.10.10:FF:000205">
    <property type="entry name" value="BTB/POZ domain-containing protein KCTD3 isoform X1"/>
    <property type="match status" value="1"/>
</dbReference>
<dbReference type="Gene3D" id="2.130.10.10">
    <property type="entry name" value="YVTN repeat-like/Quinoprotein amine dehydrogenase"/>
    <property type="match status" value="1"/>
</dbReference>
<keyword evidence="5" id="KW-0853">WD repeat</keyword>
<evidence type="ECO:0000256" key="1">
    <source>
        <dbReference type="ARBA" id="ARBA00004236"/>
    </source>
</evidence>
<dbReference type="InterPro" id="IPR000210">
    <property type="entry name" value="BTB/POZ_dom"/>
</dbReference>
<dbReference type="InterPro" id="IPR036322">
    <property type="entry name" value="WD40_repeat_dom_sf"/>
</dbReference>
<proteinExistence type="inferred from homology"/>
<protein>
    <recommendedName>
        <fullName evidence="10">BTB/POZ domain-containing protein KCTD3</fullName>
    </recommendedName>
</protein>
<evidence type="ECO:0000313" key="13">
    <source>
        <dbReference type="Proteomes" id="UP000504617"/>
    </source>
</evidence>
<gene>
    <name evidence="14" type="primary">SHKBP1</name>
</gene>
<dbReference type="InterPro" id="IPR003131">
    <property type="entry name" value="T1-type_BTB"/>
</dbReference>
<keyword evidence="7" id="KW-0472">Membrane</keyword>
<keyword evidence="4" id="KW-0597">Phosphoprotein</keyword>
<evidence type="ECO:0000256" key="5">
    <source>
        <dbReference type="ARBA" id="ARBA00022574"/>
    </source>
</evidence>
<dbReference type="SUPFAM" id="SSF50978">
    <property type="entry name" value="WD40 repeat-like"/>
    <property type="match status" value="1"/>
</dbReference>
<dbReference type="SMART" id="SM00320">
    <property type="entry name" value="WD40"/>
    <property type="match status" value="2"/>
</dbReference>
<reference evidence="14" key="1">
    <citation type="submission" date="2025-08" db="UniProtKB">
        <authorList>
            <consortium name="RefSeq"/>
        </authorList>
    </citation>
    <scope>IDENTIFICATION</scope>
</reference>
<evidence type="ECO:0000313" key="14">
    <source>
        <dbReference type="RefSeq" id="XP_013911928.1"/>
    </source>
</evidence>
<dbReference type="InterPro" id="IPR001680">
    <property type="entry name" value="WD40_rpt"/>
</dbReference>
<dbReference type="KEGG" id="tsr:106541114"/>
<keyword evidence="3" id="KW-1003">Cell membrane</keyword>
<organism evidence="13 14">
    <name type="scientific">Thamnophis sirtalis</name>
    <dbReference type="NCBI Taxonomy" id="35019"/>
    <lineage>
        <taxon>Eukaryota</taxon>
        <taxon>Metazoa</taxon>
        <taxon>Chordata</taxon>
        <taxon>Craniata</taxon>
        <taxon>Vertebrata</taxon>
        <taxon>Euteleostomi</taxon>
        <taxon>Lepidosauria</taxon>
        <taxon>Squamata</taxon>
        <taxon>Bifurcata</taxon>
        <taxon>Unidentata</taxon>
        <taxon>Episquamata</taxon>
        <taxon>Toxicofera</taxon>
        <taxon>Serpentes</taxon>
        <taxon>Colubroidea</taxon>
        <taxon>Colubridae</taxon>
        <taxon>Natricinae</taxon>
        <taxon>Thamnophis</taxon>
    </lineage>
</organism>
<comment type="subunit">
    <text evidence="9">Interacts with HCN3.</text>
</comment>
<dbReference type="InterPro" id="IPR015943">
    <property type="entry name" value="WD40/YVTN_repeat-like_dom_sf"/>
</dbReference>
<feature type="compositionally biased region" description="Basic and acidic residues" evidence="11">
    <location>
        <begin position="626"/>
        <end position="635"/>
    </location>
</feature>
<feature type="region of interest" description="Disordered" evidence="11">
    <location>
        <begin position="607"/>
        <end position="710"/>
    </location>
</feature>
<evidence type="ECO:0000259" key="12">
    <source>
        <dbReference type="PROSITE" id="PS50097"/>
    </source>
</evidence>
<accession>A0A6I9XM68</accession>
<keyword evidence="13" id="KW-1185">Reference proteome</keyword>
<dbReference type="CTD" id="92799"/>
<dbReference type="RefSeq" id="XP_013911928.1">
    <property type="nucleotide sequence ID" value="XM_014056453.1"/>
</dbReference>
<dbReference type="GeneID" id="106541114"/>
<dbReference type="Gene3D" id="3.30.710.10">
    <property type="entry name" value="Potassium Channel Kv1.1, Chain A"/>
    <property type="match status" value="1"/>
</dbReference>
<dbReference type="SMART" id="SM00225">
    <property type="entry name" value="BTB"/>
    <property type="match status" value="1"/>
</dbReference>
<evidence type="ECO:0000256" key="3">
    <source>
        <dbReference type="ARBA" id="ARBA00022475"/>
    </source>
</evidence>
<evidence type="ECO:0000256" key="8">
    <source>
        <dbReference type="ARBA" id="ARBA00059269"/>
    </source>
</evidence>